<proteinExistence type="predicted"/>
<gene>
    <name evidence="1" type="ORF">RMAECT_0805</name>
</gene>
<protein>
    <submittedName>
        <fullName evidence="1">Uncharacterized protein</fullName>
    </submittedName>
</protein>
<dbReference type="Proteomes" id="UP000033591">
    <property type="component" value="Unassembled WGS sequence"/>
</dbReference>
<reference evidence="1 2" key="1">
    <citation type="submission" date="2015-01" db="EMBL/GenBank/DDBJ databases">
        <title>Genome Sequencing of Rickettsiales.</title>
        <authorList>
            <person name="Daugherty S.C."/>
            <person name="Su Q."/>
            <person name="Abolude K."/>
            <person name="Beier-Sexton M."/>
            <person name="Carlyon J.A."/>
            <person name="Carter R."/>
            <person name="Day N.P."/>
            <person name="Dumler S.J."/>
            <person name="Dyachenko V."/>
            <person name="Godinez A."/>
            <person name="Kurtti T.J."/>
            <person name="Lichay M."/>
            <person name="Mullins K.E."/>
            <person name="Ott S."/>
            <person name="Pappas-Brown V."/>
            <person name="Paris D.H."/>
            <person name="Patel P."/>
            <person name="Richards A.L."/>
            <person name="Sadzewicz L."/>
            <person name="Sears K."/>
            <person name="Seidman D."/>
            <person name="Sengamalay N."/>
            <person name="Stenos J."/>
            <person name="Tallon L.J."/>
            <person name="Vincent G."/>
            <person name="Fraser C.M."/>
            <person name="Munderloh U."/>
            <person name="Dunning-Hotopp J.C."/>
        </authorList>
    </citation>
    <scope>NUCLEOTIDE SEQUENCE [LARGE SCALE GENOMIC DNA]</scope>
    <source>
        <strain evidence="1 2">Ect</strain>
    </source>
</reference>
<evidence type="ECO:0000313" key="1">
    <source>
        <dbReference type="EMBL" id="KJV79142.1"/>
    </source>
</evidence>
<evidence type="ECO:0000313" key="2">
    <source>
        <dbReference type="Proteomes" id="UP000033591"/>
    </source>
</evidence>
<organism evidence="1 2">
    <name type="scientific">Rickettsia rhipicephali str. Ect</name>
    <dbReference type="NCBI Taxonomy" id="1359199"/>
    <lineage>
        <taxon>Bacteria</taxon>
        <taxon>Pseudomonadati</taxon>
        <taxon>Pseudomonadota</taxon>
        <taxon>Alphaproteobacteria</taxon>
        <taxon>Rickettsiales</taxon>
        <taxon>Rickettsiaceae</taxon>
        <taxon>Rickettsieae</taxon>
        <taxon>Rickettsia</taxon>
        <taxon>spotted fever group</taxon>
    </lineage>
</organism>
<dbReference type="AlphaFoldDB" id="A0A0F3PGT0"/>
<comment type="caution">
    <text evidence="1">The sequence shown here is derived from an EMBL/GenBank/DDBJ whole genome shotgun (WGS) entry which is preliminary data.</text>
</comment>
<accession>A0A0F3PGT0</accession>
<sequence>MHKITNKNRRSIKRSNYGNIKTKCDNFSSFGYFVNVSRKGKRAKRPVP</sequence>
<name>A0A0F3PGT0_RICRH</name>
<dbReference type="EMBL" id="LAOC01000001">
    <property type="protein sequence ID" value="KJV79142.1"/>
    <property type="molecule type" value="Genomic_DNA"/>
</dbReference>